<gene>
    <name evidence="2" type="ORF">FA15DRAFT_317303</name>
</gene>
<dbReference type="AlphaFoldDB" id="A0A5C3KC09"/>
<accession>A0A5C3KC09</accession>
<proteinExistence type="predicted"/>
<evidence type="ECO:0000313" key="2">
    <source>
        <dbReference type="EMBL" id="TFK17599.1"/>
    </source>
</evidence>
<sequence length="148" mass="16352">MAQVAASPASVSVFPSAASVCSSRFSPPLNSSPFNRTASTSRGNSTRAHTQAPLLLPHPQLYLRCSRVQPWLWMPVVAWVQCSTIIRMSLFPKTEVSVGEVNRGRRGLDGTVVLNDLAFSQLPHTTNWVWDRSIVRTRRVGINIQGRP</sequence>
<protein>
    <submittedName>
        <fullName evidence="2">Uncharacterized protein</fullName>
    </submittedName>
</protein>
<evidence type="ECO:0000313" key="3">
    <source>
        <dbReference type="Proteomes" id="UP000307440"/>
    </source>
</evidence>
<feature type="region of interest" description="Disordered" evidence="1">
    <location>
        <begin position="25"/>
        <end position="48"/>
    </location>
</feature>
<evidence type="ECO:0000256" key="1">
    <source>
        <dbReference type="SAM" id="MobiDB-lite"/>
    </source>
</evidence>
<keyword evidence="3" id="KW-1185">Reference proteome</keyword>
<organism evidence="2 3">
    <name type="scientific">Coprinopsis marcescibilis</name>
    <name type="common">Agaric fungus</name>
    <name type="synonym">Psathyrella marcescibilis</name>
    <dbReference type="NCBI Taxonomy" id="230819"/>
    <lineage>
        <taxon>Eukaryota</taxon>
        <taxon>Fungi</taxon>
        <taxon>Dikarya</taxon>
        <taxon>Basidiomycota</taxon>
        <taxon>Agaricomycotina</taxon>
        <taxon>Agaricomycetes</taxon>
        <taxon>Agaricomycetidae</taxon>
        <taxon>Agaricales</taxon>
        <taxon>Agaricineae</taxon>
        <taxon>Psathyrellaceae</taxon>
        <taxon>Coprinopsis</taxon>
    </lineage>
</organism>
<name>A0A5C3KC09_COPMA</name>
<dbReference type="EMBL" id="ML210486">
    <property type="protein sequence ID" value="TFK17599.1"/>
    <property type="molecule type" value="Genomic_DNA"/>
</dbReference>
<reference evidence="2 3" key="1">
    <citation type="journal article" date="2019" name="Nat. Ecol. Evol.">
        <title>Megaphylogeny resolves global patterns of mushroom evolution.</title>
        <authorList>
            <person name="Varga T."/>
            <person name="Krizsan K."/>
            <person name="Foldi C."/>
            <person name="Dima B."/>
            <person name="Sanchez-Garcia M."/>
            <person name="Sanchez-Ramirez S."/>
            <person name="Szollosi G.J."/>
            <person name="Szarkandi J.G."/>
            <person name="Papp V."/>
            <person name="Albert L."/>
            <person name="Andreopoulos W."/>
            <person name="Angelini C."/>
            <person name="Antonin V."/>
            <person name="Barry K.W."/>
            <person name="Bougher N.L."/>
            <person name="Buchanan P."/>
            <person name="Buyck B."/>
            <person name="Bense V."/>
            <person name="Catcheside P."/>
            <person name="Chovatia M."/>
            <person name="Cooper J."/>
            <person name="Damon W."/>
            <person name="Desjardin D."/>
            <person name="Finy P."/>
            <person name="Geml J."/>
            <person name="Haridas S."/>
            <person name="Hughes K."/>
            <person name="Justo A."/>
            <person name="Karasinski D."/>
            <person name="Kautmanova I."/>
            <person name="Kiss B."/>
            <person name="Kocsube S."/>
            <person name="Kotiranta H."/>
            <person name="LaButti K.M."/>
            <person name="Lechner B.E."/>
            <person name="Liimatainen K."/>
            <person name="Lipzen A."/>
            <person name="Lukacs Z."/>
            <person name="Mihaltcheva S."/>
            <person name="Morgado L.N."/>
            <person name="Niskanen T."/>
            <person name="Noordeloos M.E."/>
            <person name="Ohm R.A."/>
            <person name="Ortiz-Santana B."/>
            <person name="Ovrebo C."/>
            <person name="Racz N."/>
            <person name="Riley R."/>
            <person name="Savchenko A."/>
            <person name="Shiryaev A."/>
            <person name="Soop K."/>
            <person name="Spirin V."/>
            <person name="Szebenyi C."/>
            <person name="Tomsovsky M."/>
            <person name="Tulloss R.E."/>
            <person name="Uehling J."/>
            <person name="Grigoriev I.V."/>
            <person name="Vagvolgyi C."/>
            <person name="Papp T."/>
            <person name="Martin F.M."/>
            <person name="Miettinen O."/>
            <person name="Hibbett D.S."/>
            <person name="Nagy L.G."/>
        </authorList>
    </citation>
    <scope>NUCLEOTIDE SEQUENCE [LARGE SCALE GENOMIC DNA]</scope>
    <source>
        <strain evidence="2 3">CBS 121175</strain>
    </source>
</reference>
<dbReference type="Proteomes" id="UP000307440">
    <property type="component" value="Unassembled WGS sequence"/>
</dbReference>